<reference evidence="1 2" key="1">
    <citation type="submission" date="2020-01" db="EMBL/GenBank/DDBJ databases">
        <title>Bacteria diversity of Porities sp.</title>
        <authorList>
            <person name="Wang G."/>
        </authorList>
    </citation>
    <scope>NUCLEOTIDE SEQUENCE [LARGE SCALE GENOMIC DNA]</scope>
    <source>
        <strain evidence="1 2">R33</strain>
    </source>
</reference>
<dbReference type="Proteomes" id="UP000475249">
    <property type="component" value="Unassembled WGS sequence"/>
</dbReference>
<comment type="caution">
    <text evidence="1">The sequence shown here is derived from an EMBL/GenBank/DDBJ whole genome shotgun (WGS) entry which is preliminary data.</text>
</comment>
<evidence type="ECO:0000313" key="1">
    <source>
        <dbReference type="EMBL" id="NAS13970.1"/>
    </source>
</evidence>
<dbReference type="AlphaFoldDB" id="A0A6L9EGN8"/>
<protein>
    <submittedName>
        <fullName evidence="1">Uncharacterized protein</fullName>
    </submittedName>
</protein>
<keyword evidence="2" id="KW-1185">Reference proteome</keyword>
<dbReference type="RefSeq" id="WP_161437005.1">
    <property type="nucleotide sequence ID" value="NZ_WXYO01000008.1"/>
</dbReference>
<accession>A0A6L9EGN8</accession>
<evidence type="ECO:0000313" key="2">
    <source>
        <dbReference type="Proteomes" id="UP000475249"/>
    </source>
</evidence>
<organism evidence="1 2">
    <name type="scientific">Poritiphilus flavus</name>
    <dbReference type="NCBI Taxonomy" id="2697053"/>
    <lineage>
        <taxon>Bacteria</taxon>
        <taxon>Pseudomonadati</taxon>
        <taxon>Bacteroidota</taxon>
        <taxon>Flavobacteriia</taxon>
        <taxon>Flavobacteriales</taxon>
        <taxon>Flavobacteriaceae</taxon>
        <taxon>Poritiphilus</taxon>
    </lineage>
</organism>
<name>A0A6L9EGN8_9FLAO</name>
<proteinExistence type="predicted"/>
<sequence>MIYRIFIAFIFISTFGFSQEASIPWESDYQIQLEDFKASTTQINKDLSNISVHSGVMIDFGFQMSNVAFMFTKNFNSKVSCNFHRNAASLMAPDSLKAQQLVKLVRFDFDLSELYARKIRRELYENKKAFSDPRFFQPYFDKLIAERNEISSRVYSASDFGNKSEVLQQEHQAIKTEIEALADYCKLCKPPKKRKKKK</sequence>
<gene>
    <name evidence="1" type="ORF">GTQ38_18300</name>
</gene>
<dbReference type="EMBL" id="WXYO01000008">
    <property type="protein sequence ID" value="NAS13970.1"/>
    <property type="molecule type" value="Genomic_DNA"/>
</dbReference>